<proteinExistence type="predicted"/>
<dbReference type="Proteomes" id="UP000078116">
    <property type="component" value="Unassembled WGS sequence"/>
</dbReference>
<organism evidence="2 3">
    <name type="scientific">Paraburkholderia ginsengiterrae</name>
    <dbReference type="NCBI Taxonomy" id="1462993"/>
    <lineage>
        <taxon>Bacteria</taxon>
        <taxon>Pseudomonadati</taxon>
        <taxon>Pseudomonadota</taxon>
        <taxon>Betaproteobacteria</taxon>
        <taxon>Burkholderiales</taxon>
        <taxon>Burkholderiaceae</taxon>
        <taxon>Paraburkholderia</taxon>
    </lineage>
</organism>
<comment type="caution">
    <text evidence="2">The sequence shown here is derived from an EMBL/GenBank/DDBJ whole genome shotgun (WGS) entry which is preliminary data.</text>
</comment>
<accession>A0A1A9MVZ5</accession>
<sequence length="165" mass="17715">MKGGGSGEEGGRERRSGEGGMGGGGRGGAGRGAGRGGRGGGRRGELRRGGHGSERHPGDRQAGDAGRVVGRALEVRGEEHLHAGVAEYVIRGGKRFEPFGGQFDAQRRLIELHPFDAALPQFLQNPAVADHELWQQRQTVESSDMALRQPQVSERPNQHRLDRKV</sequence>
<evidence type="ECO:0000256" key="1">
    <source>
        <dbReference type="SAM" id="MobiDB-lite"/>
    </source>
</evidence>
<feature type="compositionally biased region" description="Basic and acidic residues" evidence="1">
    <location>
        <begin position="156"/>
        <end position="165"/>
    </location>
</feature>
<feature type="compositionally biased region" description="Gly residues" evidence="1">
    <location>
        <begin position="18"/>
        <end position="39"/>
    </location>
</feature>
<dbReference type="EMBL" id="LXKA01000384">
    <property type="protein sequence ID" value="OAJ51743.1"/>
    <property type="molecule type" value="Genomic_DNA"/>
</dbReference>
<name>A0A1A9MVZ5_9BURK</name>
<feature type="compositionally biased region" description="Basic and acidic residues" evidence="1">
    <location>
        <begin position="42"/>
        <end position="62"/>
    </location>
</feature>
<evidence type="ECO:0000313" key="3">
    <source>
        <dbReference type="Proteomes" id="UP000078116"/>
    </source>
</evidence>
<evidence type="ECO:0000313" key="2">
    <source>
        <dbReference type="EMBL" id="OAJ51743.1"/>
    </source>
</evidence>
<protein>
    <submittedName>
        <fullName evidence="2">Uncharacterized protein</fullName>
    </submittedName>
</protein>
<reference evidence="2 3" key="1">
    <citation type="submission" date="2016-04" db="EMBL/GenBank/DDBJ databases">
        <title>Reclassification of Paraburkholderia panaciterrae (Farh et al. 2015) Dobritsa &amp; Samadpour 2016 as a later homotypic synonym of Paraburkholderia ginsengiterrae (Farh et al. 2015) Dobritsa &amp; Samadpour 2016.</title>
        <authorList>
            <person name="Dobritsa A.P."/>
            <person name="Kutumbaka K."/>
            <person name="Samadpour M."/>
        </authorList>
    </citation>
    <scope>NUCLEOTIDE SEQUENCE [LARGE SCALE GENOMIC DNA]</scope>
    <source>
        <strain evidence="2 3">DCY85</strain>
    </source>
</reference>
<dbReference type="AlphaFoldDB" id="A0A1A9MVZ5"/>
<gene>
    <name evidence="2" type="ORF">A6V37_37195</name>
</gene>
<feature type="region of interest" description="Disordered" evidence="1">
    <location>
        <begin position="1"/>
        <end position="68"/>
    </location>
</feature>
<feature type="region of interest" description="Disordered" evidence="1">
    <location>
        <begin position="141"/>
        <end position="165"/>
    </location>
</feature>